<dbReference type="RefSeq" id="XP_047762396.1">
    <property type="nucleotide sequence ID" value="XM_047905349.1"/>
</dbReference>
<gene>
    <name evidence="1" type="ORF">CLAFUR5_06201</name>
</gene>
<name>A0A9Q8P987_PASFU</name>
<evidence type="ECO:0000313" key="2">
    <source>
        <dbReference type="Proteomes" id="UP000756132"/>
    </source>
</evidence>
<proteinExistence type="predicted"/>
<dbReference type="Proteomes" id="UP000756132">
    <property type="component" value="Chromosome 5"/>
</dbReference>
<keyword evidence="2" id="KW-1185">Reference proteome</keyword>
<accession>A0A9Q8P987</accession>
<evidence type="ECO:0000313" key="1">
    <source>
        <dbReference type="EMBL" id="UJO18030.1"/>
    </source>
</evidence>
<sequence>MDRLAKVDQTLRDNRALSTVVTENPIIRTYLDKARTAASDGKKVEFDDAIDKYHQMLSFTKPDYRIP</sequence>
<organism evidence="1 2">
    <name type="scientific">Passalora fulva</name>
    <name type="common">Tomato leaf mold</name>
    <name type="synonym">Cladosporium fulvum</name>
    <dbReference type="NCBI Taxonomy" id="5499"/>
    <lineage>
        <taxon>Eukaryota</taxon>
        <taxon>Fungi</taxon>
        <taxon>Dikarya</taxon>
        <taxon>Ascomycota</taxon>
        <taxon>Pezizomycotina</taxon>
        <taxon>Dothideomycetes</taxon>
        <taxon>Dothideomycetidae</taxon>
        <taxon>Mycosphaerellales</taxon>
        <taxon>Mycosphaerellaceae</taxon>
        <taxon>Fulvia</taxon>
    </lineage>
</organism>
<reference evidence="1" key="2">
    <citation type="journal article" date="2022" name="Microb. Genom.">
        <title>A chromosome-scale genome assembly of the tomato pathogen Cladosporium fulvum reveals a compartmentalized genome architecture and the presence of a dispensable chromosome.</title>
        <authorList>
            <person name="Zaccaron A.Z."/>
            <person name="Chen L.H."/>
            <person name="Samaras A."/>
            <person name="Stergiopoulos I."/>
        </authorList>
    </citation>
    <scope>NUCLEOTIDE SEQUENCE</scope>
    <source>
        <strain evidence="1">Race5_Kim</strain>
    </source>
</reference>
<dbReference type="GeneID" id="71986079"/>
<reference evidence="1" key="1">
    <citation type="submission" date="2021-12" db="EMBL/GenBank/DDBJ databases">
        <authorList>
            <person name="Zaccaron A."/>
            <person name="Stergiopoulos I."/>
        </authorList>
    </citation>
    <scope>NUCLEOTIDE SEQUENCE</scope>
    <source>
        <strain evidence="1">Race5_Kim</strain>
    </source>
</reference>
<dbReference type="AlphaFoldDB" id="A0A9Q8P987"/>
<dbReference type="KEGG" id="ffu:CLAFUR5_06201"/>
<protein>
    <submittedName>
        <fullName evidence="1">Uncharacterized protein</fullName>
    </submittedName>
</protein>
<dbReference type="EMBL" id="CP090167">
    <property type="protein sequence ID" value="UJO18030.1"/>
    <property type="molecule type" value="Genomic_DNA"/>
</dbReference>